<dbReference type="EMBL" id="JACHJS010000001">
    <property type="protein sequence ID" value="MBB4969082.1"/>
    <property type="molecule type" value="Genomic_DNA"/>
</dbReference>
<evidence type="ECO:0000313" key="3">
    <source>
        <dbReference type="Proteomes" id="UP000542674"/>
    </source>
</evidence>
<accession>A0A7W7T9K3</accession>
<evidence type="ECO:0000313" key="2">
    <source>
        <dbReference type="EMBL" id="MBB4969082.1"/>
    </source>
</evidence>
<evidence type="ECO:0000256" key="1">
    <source>
        <dbReference type="SAM" id="MobiDB-lite"/>
    </source>
</evidence>
<proteinExistence type="predicted"/>
<reference evidence="2 3" key="1">
    <citation type="submission" date="2020-08" db="EMBL/GenBank/DDBJ databases">
        <title>Sequencing the genomes of 1000 actinobacteria strains.</title>
        <authorList>
            <person name="Klenk H.-P."/>
        </authorList>
    </citation>
    <scope>NUCLEOTIDE SEQUENCE [LARGE SCALE GENOMIC DNA]</scope>
    <source>
        <strain evidence="2 3">DSM 45084</strain>
    </source>
</reference>
<name>A0A7W7T9K3_9PSEU</name>
<dbReference type="AlphaFoldDB" id="A0A7W7T9K3"/>
<protein>
    <submittedName>
        <fullName evidence="2">Uncharacterized protein</fullName>
    </submittedName>
</protein>
<dbReference type="Proteomes" id="UP000542674">
    <property type="component" value="Unassembled WGS sequence"/>
</dbReference>
<gene>
    <name evidence="2" type="ORF">F4559_006441</name>
</gene>
<keyword evidence="3" id="KW-1185">Reference proteome</keyword>
<sequence>MSERASLDSQDSSPTMRVRSQRHVRSRKMPDSTSAP</sequence>
<organism evidence="2 3">
    <name type="scientific">Saccharothrix violaceirubra</name>
    <dbReference type="NCBI Taxonomy" id="413306"/>
    <lineage>
        <taxon>Bacteria</taxon>
        <taxon>Bacillati</taxon>
        <taxon>Actinomycetota</taxon>
        <taxon>Actinomycetes</taxon>
        <taxon>Pseudonocardiales</taxon>
        <taxon>Pseudonocardiaceae</taxon>
        <taxon>Saccharothrix</taxon>
    </lineage>
</organism>
<feature type="region of interest" description="Disordered" evidence="1">
    <location>
        <begin position="1"/>
        <end position="36"/>
    </location>
</feature>
<comment type="caution">
    <text evidence="2">The sequence shown here is derived from an EMBL/GenBank/DDBJ whole genome shotgun (WGS) entry which is preliminary data.</text>
</comment>